<reference evidence="3" key="1">
    <citation type="submission" date="2022-07" db="EMBL/GenBank/DDBJ databases">
        <title>Genome Sequence of Leucocoprinus birnbaumii.</title>
        <authorList>
            <person name="Buettner E."/>
        </authorList>
    </citation>
    <scope>NUCLEOTIDE SEQUENCE</scope>
    <source>
        <strain evidence="3">VT141</strain>
    </source>
</reference>
<feature type="region of interest" description="Disordered" evidence="1">
    <location>
        <begin position="77"/>
        <end position="142"/>
    </location>
</feature>
<feature type="region of interest" description="Disordered" evidence="1">
    <location>
        <begin position="403"/>
        <end position="462"/>
    </location>
</feature>
<protein>
    <recommendedName>
        <fullName evidence="2">Protein kinase domain-containing protein</fullName>
    </recommendedName>
</protein>
<dbReference type="PRINTS" id="PR00109">
    <property type="entry name" value="TYRKINASE"/>
</dbReference>
<accession>A0AAD5VLS7</accession>
<feature type="compositionally biased region" description="Polar residues" evidence="1">
    <location>
        <begin position="118"/>
        <end position="142"/>
    </location>
</feature>
<dbReference type="AlphaFoldDB" id="A0AAD5VLS7"/>
<dbReference type="InterPro" id="IPR000719">
    <property type="entry name" value="Prot_kinase_dom"/>
</dbReference>
<dbReference type="InterPro" id="IPR011009">
    <property type="entry name" value="Kinase-like_dom_sf"/>
</dbReference>
<dbReference type="Proteomes" id="UP001213000">
    <property type="component" value="Unassembled WGS sequence"/>
</dbReference>
<feature type="compositionally biased region" description="Basic and acidic residues" evidence="1">
    <location>
        <begin position="418"/>
        <end position="439"/>
    </location>
</feature>
<evidence type="ECO:0000313" key="4">
    <source>
        <dbReference type="Proteomes" id="UP001213000"/>
    </source>
</evidence>
<evidence type="ECO:0000256" key="1">
    <source>
        <dbReference type="SAM" id="MobiDB-lite"/>
    </source>
</evidence>
<feature type="region of interest" description="Disordered" evidence="1">
    <location>
        <begin position="303"/>
        <end position="324"/>
    </location>
</feature>
<dbReference type="PROSITE" id="PS50011">
    <property type="entry name" value="PROTEIN_KINASE_DOM"/>
    <property type="match status" value="1"/>
</dbReference>
<dbReference type="PROSITE" id="PS00108">
    <property type="entry name" value="PROTEIN_KINASE_ST"/>
    <property type="match status" value="1"/>
</dbReference>
<dbReference type="Gene3D" id="1.10.10.60">
    <property type="entry name" value="Homeodomain-like"/>
    <property type="match status" value="1"/>
</dbReference>
<dbReference type="PANTHER" id="PTHR44329:SF214">
    <property type="entry name" value="PROTEIN KINASE DOMAIN-CONTAINING PROTEIN"/>
    <property type="match status" value="1"/>
</dbReference>
<evidence type="ECO:0000259" key="2">
    <source>
        <dbReference type="PROSITE" id="PS50011"/>
    </source>
</evidence>
<dbReference type="PANTHER" id="PTHR44329">
    <property type="entry name" value="SERINE/THREONINE-PROTEIN KINASE TNNI3K-RELATED"/>
    <property type="match status" value="1"/>
</dbReference>
<dbReference type="GO" id="GO:0004674">
    <property type="term" value="F:protein serine/threonine kinase activity"/>
    <property type="evidence" value="ECO:0007669"/>
    <property type="project" value="TreeGrafter"/>
</dbReference>
<keyword evidence="4" id="KW-1185">Reference proteome</keyword>
<dbReference type="GO" id="GO:0005524">
    <property type="term" value="F:ATP binding"/>
    <property type="evidence" value="ECO:0007669"/>
    <property type="project" value="InterPro"/>
</dbReference>
<dbReference type="Gene3D" id="1.10.510.10">
    <property type="entry name" value="Transferase(Phosphotransferase) domain 1"/>
    <property type="match status" value="1"/>
</dbReference>
<comment type="caution">
    <text evidence="3">The sequence shown here is derived from an EMBL/GenBank/DDBJ whole genome shotgun (WGS) entry which is preliminary data.</text>
</comment>
<dbReference type="Pfam" id="PF07714">
    <property type="entry name" value="PK_Tyr_Ser-Thr"/>
    <property type="match status" value="1"/>
</dbReference>
<gene>
    <name evidence="3" type="ORF">NP233_g8719</name>
</gene>
<feature type="domain" description="Protein kinase" evidence="2">
    <location>
        <begin position="599"/>
        <end position="870"/>
    </location>
</feature>
<dbReference type="InterPro" id="IPR001245">
    <property type="entry name" value="Ser-Thr/Tyr_kinase_cat_dom"/>
</dbReference>
<proteinExistence type="predicted"/>
<dbReference type="SUPFAM" id="SSF56112">
    <property type="entry name" value="Protein kinase-like (PK-like)"/>
    <property type="match status" value="1"/>
</dbReference>
<dbReference type="InterPro" id="IPR051681">
    <property type="entry name" value="Ser/Thr_Kinases-Pseudokinases"/>
</dbReference>
<sequence length="917" mass="103276">MLPFPNYQIVRRQLSLRADNHNGIMNDTATNTGQPLSSHLTLPGHRTHTHPITLRSPSGSDYIPFSSHGLTQAVEMPRHPQTSDPFPMDSHANHAEGRSLAGSEGKGKKRGVAKRSVYSESTSGPIFHSATSNEDSVSQPPSRSFICSLEDQCGLNVRSSMIQNQPSRPPALSTAGVAPTSLMPSPSPLDHQPHSSAHSHVGLIPYLDDHRPPSPALSDVSVQSDHSDTPDFAHVLLDHDVPSPAWPRRKRYKVTNTLRREICLYQQSHPNQKYEEIAERFGVERATVVKILQEKQTWLNTEKNASEFPLHRPLEDPEVEEESEDVPNQVPGQEEAEESLHILAQYLDSNAHTLEPIGYIPEHRLNLRDIYQTLFYKAPQPRPSLKGETVFLDRVGDIITGSPGIGGPLRDLADNLELEPRGRIPERKRKQSEDIERSNNKRNRISTHVPDQQSPSFDSLADTPNLAYSGRPFLPPIRELLRGAAMQPWTTIHIPVTGANRSVNLVATTVTKSESRLNFLVATMLQIARDKELQKGFAKRLSERSKASESATVIDCLNFILHEDAIPCTSDRTQALRLLYKLAESSQMYPKRLLLRGIDIEKIPFEGGGFADVYKGRYQDHEVCIKVIRVFGKDEQSQLLRTYVREIILWSHLHHKNILPFYGVYSLDESSERICLVSPLMQNGNLKMFLKQNPDISRLPLIQGIVDGLCYLHKSNIIHGDLKAQNILLSENHQPLIADFGLSYIALTATAGSTQFSSPGTTNWMAPELVISQNAKPTKMTDIWSFGCLCYEIYTGKYPFYQYSVPGMVVVALVRGEKPLRPSAADIDPCCQFNDWVWNLMLGCWKDSPADRHTCGEILTALSTQEYEEFPRDNHYWEEQKHLFWKAMREQSKGDEADFKLEDTENILINFLKTSAK</sequence>
<dbReference type="EMBL" id="JANIEX010000723">
    <property type="protein sequence ID" value="KAJ3563779.1"/>
    <property type="molecule type" value="Genomic_DNA"/>
</dbReference>
<name>A0AAD5VLS7_9AGAR</name>
<feature type="region of interest" description="Disordered" evidence="1">
    <location>
        <begin position="162"/>
        <end position="199"/>
    </location>
</feature>
<organism evidence="3 4">
    <name type="scientific">Leucocoprinus birnbaumii</name>
    <dbReference type="NCBI Taxonomy" id="56174"/>
    <lineage>
        <taxon>Eukaryota</taxon>
        <taxon>Fungi</taxon>
        <taxon>Dikarya</taxon>
        <taxon>Basidiomycota</taxon>
        <taxon>Agaricomycotina</taxon>
        <taxon>Agaricomycetes</taxon>
        <taxon>Agaricomycetidae</taxon>
        <taxon>Agaricales</taxon>
        <taxon>Agaricineae</taxon>
        <taxon>Agaricaceae</taxon>
        <taxon>Leucocoprinus</taxon>
    </lineage>
</organism>
<evidence type="ECO:0000313" key="3">
    <source>
        <dbReference type="EMBL" id="KAJ3563779.1"/>
    </source>
</evidence>
<dbReference type="InterPro" id="IPR008271">
    <property type="entry name" value="Ser/Thr_kinase_AS"/>
</dbReference>
<dbReference type="SMART" id="SM00220">
    <property type="entry name" value="S_TKc"/>
    <property type="match status" value="1"/>
</dbReference>